<dbReference type="InterPro" id="IPR018200">
    <property type="entry name" value="USP_CS"/>
</dbReference>
<dbReference type="GO" id="GO:0006508">
    <property type="term" value="P:proteolysis"/>
    <property type="evidence" value="ECO:0007669"/>
    <property type="project" value="UniProtKB-KW"/>
</dbReference>
<gene>
    <name evidence="4" type="ORF">QYF61_016261</name>
</gene>
<dbReference type="Proteomes" id="UP001333110">
    <property type="component" value="Unassembled WGS sequence"/>
</dbReference>
<feature type="domain" description="USP" evidence="3">
    <location>
        <begin position="39"/>
        <end position="340"/>
    </location>
</feature>
<evidence type="ECO:0000259" key="3">
    <source>
        <dbReference type="PROSITE" id="PS50235"/>
    </source>
</evidence>
<comment type="catalytic activity">
    <reaction evidence="1">
        <text>Thiol-dependent hydrolysis of ester, thioester, amide, peptide and isopeptide bonds formed by the C-terminal Gly of ubiquitin (a 76-residue protein attached to proteins as an intracellular targeting signal).</text>
        <dbReference type="EC" id="3.4.19.12"/>
    </reaction>
</comment>
<dbReference type="PANTHER" id="PTHR24006">
    <property type="entry name" value="UBIQUITIN CARBOXYL-TERMINAL HYDROLASE"/>
    <property type="match status" value="1"/>
</dbReference>
<sequence length="837" mass="93346">MAAMGNDSFIVEGMAPPQRILFPPEKICMDWQQRQRAGAGLYNLGNTCFLNSVLQCLTYTPPLANYLLSREHSQSCRQQGFCMMCIMEAHVNKVLRASVRVIQPSAVITVLTRIGEHFRLGMQEDAHEFLRYTVDAMQRACLSRSSDLDISSQATTIVHQIFGGFLRSRVTCLSCKAISDSYEAFLDVPLHIKAASSVTAALQDFVKPERLDGENCFKCSKCDKMVAASKRFTVHRAPKVLTVCLKRFEDFTGRKIGKLVEYPEYLDLRPYMSQTAGEPLLYTLYAVLVHSGGSCHAGHYFCYTKASNGLWYEMNDASVDGRGIDTVLRQQAYLLFYVRRSDLKIGERVSSSLAPSYLPSFLSRWRADSKQAGSVGPQALPHRTKDVAVGMEDSPEDSNSCATASTSQLSWAGTREGSAGRPWPIWPGGLSITSYVGFCLHRFFCGCVRLVSRRKAACPVCSQPFDRVLHSVPDDHNKEEHRFSPSSRCQRNGAGERARSRSPQWGKDLRSWFVDTTDYDDSTWRKRRRTSPPSRGCTPRDNAAPGPSKGSPQLAPAPCAAGEQTLPTQREESRSLQQGYGLRSRFLEIMDDRDSARRRRRTTRKTSSRCGDQSPRDDAAAGPSNASSKRAPAPRAAREETQQRRRERSRSPRRGCDLRSQFLEITDDQDSTRRRRRTTTRNASSQRRARSPRDDAAAGPSHASSKRAPAPRAAREQTQRRQRERSRSPRPNGLDDGAECTLSKLADDSRLGGVALGPGGRAAVPRDLGRLERWAGRDLMQFSKGKCQGCCAADEQQHRLPRELMESPPLEMCHGPLDMVMDKRLQVALLEQGGGST</sequence>
<feature type="compositionally biased region" description="Polar residues" evidence="2">
    <location>
        <begin position="397"/>
        <end position="411"/>
    </location>
</feature>
<evidence type="ECO:0000313" key="5">
    <source>
        <dbReference type="Proteomes" id="UP001333110"/>
    </source>
</evidence>
<keyword evidence="1" id="KW-0645">Protease</keyword>
<evidence type="ECO:0000256" key="1">
    <source>
        <dbReference type="RuleBase" id="RU366025"/>
    </source>
</evidence>
<dbReference type="GO" id="GO:0005634">
    <property type="term" value="C:nucleus"/>
    <property type="evidence" value="ECO:0007669"/>
    <property type="project" value="TreeGrafter"/>
</dbReference>
<dbReference type="GO" id="GO:0005829">
    <property type="term" value="C:cytosol"/>
    <property type="evidence" value="ECO:0007669"/>
    <property type="project" value="TreeGrafter"/>
</dbReference>
<keyword evidence="1" id="KW-0378">Hydrolase</keyword>
<keyword evidence="5" id="KW-1185">Reference proteome</keyword>
<comment type="caution">
    <text evidence="4">The sequence shown here is derived from an EMBL/GenBank/DDBJ whole genome shotgun (WGS) entry which is preliminary data.</text>
</comment>
<dbReference type="PROSITE" id="PS50235">
    <property type="entry name" value="USP_3"/>
    <property type="match status" value="1"/>
</dbReference>
<dbReference type="Gene3D" id="3.90.70.10">
    <property type="entry name" value="Cysteine proteinases"/>
    <property type="match status" value="1"/>
</dbReference>
<feature type="region of interest" description="Disordered" evidence="2">
    <location>
        <begin position="469"/>
        <end position="503"/>
    </location>
</feature>
<dbReference type="AlphaFoldDB" id="A0AAN7MLB7"/>
<feature type="region of interest" description="Disordered" evidence="2">
    <location>
        <begin position="390"/>
        <end position="417"/>
    </location>
</feature>
<dbReference type="GO" id="GO:0042981">
    <property type="term" value="P:regulation of apoptotic process"/>
    <property type="evidence" value="ECO:0007669"/>
    <property type="project" value="TreeGrafter"/>
</dbReference>
<feature type="compositionally biased region" description="Basic and acidic residues" evidence="2">
    <location>
        <begin position="713"/>
        <end position="727"/>
    </location>
</feature>
<feature type="compositionally biased region" description="Basic residues" evidence="2">
    <location>
        <begin position="596"/>
        <end position="607"/>
    </location>
</feature>
<dbReference type="EC" id="3.4.19.12" evidence="1"/>
<dbReference type="InterPro" id="IPR038765">
    <property type="entry name" value="Papain-like_cys_pep_sf"/>
</dbReference>
<protein>
    <recommendedName>
        <fullName evidence="1">Ubiquitin carboxyl-terminal hydrolase</fullName>
        <ecNumber evidence="1">3.4.19.12</ecNumber>
    </recommendedName>
</protein>
<keyword evidence="1" id="KW-0833">Ubl conjugation pathway</keyword>
<feature type="compositionally biased region" description="Low complexity" evidence="2">
    <location>
        <begin position="697"/>
        <end position="712"/>
    </location>
</feature>
<evidence type="ECO:0000313" key="4">
    <source>
        <dbReference type="EMBL" id="KAK4806411.1"/>
    </source>
</evidence>
<organism evidence="4 5">
    <name type="scientific">Mycteria americana</name>
    <name type="common">Wood stork</name>
    <dbReference type="NCBI Taxonomy" id="33587"/>
    <lineage>
        <taxon>Eukaryota</taxon>
        <taxon>Metazoa</taxon>
        <taxon>Chordata</taxon>
        <taxon>Craniata</taxon>
        <taxon>Vertebrata</taxon>
        <taxon>Euteleostomi</taxon>
        <taxon>Archelosauria</taxon>
        <taxon>Archosauria</taxon>
        <taxon>Dinosauria</taxon>
        <taxon>Saurischia</taxon>
        <taxon>Theropoda</taxon>
        <taxon>Coelurosauria</taxon>
        <taxon>Aves</taxon>
        <taxon>Neognathae</taxon>
        <taxon>Neoaves</taxon>
        <taxon>Aequornithes</taxon>
        <taxon>Ciconiiformes</taxon>
        <taxon>Ciconiidae</taxon>
        <taxon>Mycteria</taxon>
    </lineage>
</organism>
<dbReference type="PANTHER" id="PTHR24006:SF727">
    <property type="entry name" value="UBIQUITIN CARBOXYL-TERMINAL HYDROLASE 42"/>
    <property type="match status" value="1"/>
</dbReference>
<accession>A0AAN7MLB7</accession>
<dbReference type="PROSITE" id="PS00972">
    <property type="entry name" value="USP_1"/>
    <property type="match status" value="1"/>
</dbReference>
<dbReference type="InterPro" id="IPR001394">
    <property type="entry name" value="Peptidase_C19_UCH"/>
</dbReference>
<dbReference type="GO" id="GO:0004843">
    <property type="term" value="F:cysteine-type deubiquitinase activity"/>
    <property type="evidence" value="ECO:0007669"/>
    <property type="project" value="UniProtKB-UniRule"/>
</dbReference>
<feature type="compositionally biased region" description="Low complexity" evidence="2">
    <location>
        <begin position="623"/>
        <end position="635"/>
    </location>
</feature>
<evidence type="ECO:0000256" key="2">
    <source>
        <dbReference type="SAM" id="MobiDB-lite"/>
    </source>
</evidence>
<dbReference type="InterPro" id="IPR028889">
    <property type="entry name" value="USP"/>
</dbReference>
<proteinExistence type="inferred from homology"/>
<dbReference type="CDD" id="cd02661">
    <property type="entry name" value="Peptidase_C19E"/>
    <property type="match status" value="1"/>
</dbReference>
<name>A0AAN7MLB7_MYCAM</name>
<comment type="similarity">
    <text evidence="1">Belongs to the peptidase C19 family.</text>
</comment>
<dbReference type="GO" id="GO:0016579">
    <property type="term" value="P:protein deubiquitination"/>
    <property type="evidence" value="ECO:0007669"/>
    <property type="project" value="InterPro"/>
</dbReference>
<dbReference type="EMBL" id="JAUNZN010000042">
    <property type="protein sequence ID" value="KAK4806411.1"/>
    <property type="molecule type" value="Genomic_DNA"/>
</dbReference>
<keyword evidence="1" id="KW-0788">Thiol protease</keyword>
<reference evidence="4 5" key="1">
    <citation type="journal article" date="2023" name="J. Hered.">
        <title>Chromosome-level genome of the wood stork (Mycteria americana) provides insight into avian chromosome evolution.</title>
        <authorList>
            <person name="Flamio R. Jr."/>
            <person name="Ramstad K.M."/>
        </authorList>
    </citation>
    <scope>NUCLEOTIDE SEQUENCE [LARGE SCALE GENOMIC DNA]</scope>
    <source>
        <strain evidence="4">JAX WOST 10</strain>
    </source>
</reference>
<feature type="region of interest" description="Disordered" evidence="2">
    <location>
        <begin position="522"/>
        <end position="739"/>
    </location>
</feature>
<dbReference type="InterPro" id="IPR050164">
    <property type="entry name" value="Peptidase_C19"/>
</dbReference>
<dbReference type="SUPFAM" id="SSF54001">
    <property type="entry name" value="Cysteine proteinases"/>
    <property type="match status" value="1"/>
</dbReference>
<dbReference type="FunFam" id="3.90.70.10:FF:000119">
    <property type="entry name" value="Ubiquitin specific peptidase 36"/>
    <property type="match status" value="1"/>
</dbReference>
<dbReference type="Pfam" id="PF00443">
    <property type="entry name" value="UCH"/>
    <property type="match status" value="1"/>
</dbReference>
<dbReference type="PROSITE" id="PS00973">
    <property type="entry name" value="USP_2"/>
    <property type="match status" value="1"/>
</dbReference>
<feature type="compositionally biased region" description="Basic and acidic residues" evidence="2">
    <location>
        <begin position="585"/>
        <end position="595"/>
    </location>
</feature>
<feature type="compositionally biased region" description="Basic and acidic residues" evidence="2">
    <location>
        <begin position="469"/>
        <end position="483"/>
    </location>
</feature>